<dbReference type="EMBL" id="CADCTC010000175">
    <property type="protein sequence ID" value="CAA9270566.1"/>
    <property type="molecule type" value="Genomic_DNA"/>
</dbReference>
<dbReference type="GO" id="GO:0030435">
    <property type="term" value="P:sporulation resulting in formation of a cellular spore"/>
    <property type="evidence" value="ECO:0007669"/>
    <property type="project" value="InterPro"/>
</dbReference>
<dbReference type="NCBIfam" id="TIGR02669">
    <property type="entry name" value="SpoIID_LytB"/>
    <property type="match status" value="1"/>
</dbReference>
<dbReference type="InterPro" id="IPR013486">
    <property type="entry name" value="SpoIID/LytB"/>
</dbReference>
<feature type="compositionally biased region" description="Pro residues" evidence="1">
    <location>
        <begin position="533"/>
        <end position="546"/>
    </location>
</feature>
<evidence type="ECO:0000313" key="3">
    <source>
        <dbReference type="EMBL" id="CAA9270566.1"/>
    </source>
</evidence>
<feature type="region of interest" description="Disordered" evidence="1">
    <location>
        <begin position="473"/>
        <end position="546"/>
    </location>
</feature>
<sequence length="737" mass="77628">MEHGPLIPLFVNTLRGAAAGPLIGLILAVGAAPALAAPPAAAALLSSPFEQAAPAAAAVYQFPDPNQALVFEGQGWGHGVGLCQWGARGRALAGQSAEQIVAAYYAGTTVQTAVAPETTIRVLVHSGLQLDASETGKVTGKGGAWQLAAAGTPAIQAPAGATLELSAEGNLWRYQVKAPDGAIAGAGTVAAPIVLRPLDGNTRFVVGYKPAAAVPGRQGEYYDAYRGELVLALRGGGLETVNRLSLEDYLRGVVPAEVPASWPAEAVKAQTLAARSYAVWQARNRSAERYDVDDTTAYQVYRGANAEHPGSNAAIDATAGQAILHGAQTVQGFFFSTCAGWTENNEVVWPGGQPLPYLRGIRDVDAAGRPYDADSPRSTWSTGALTVAQLEVLLNGHEATEIGKLLSLDLTRRSPSGRLLEVVVTGTAGVKTLRSDTLMVRFNRGRPEGVAQLLSTNFDLKWAPTEALVLSQGGVPATPTAGPPPPTRTALPGGQSTPSGQGTPGTPGTPGAVRSPTAMPGTGAAPQGTPRPASTPVPPTATPVPTPVYRLELTQPAPARPSGPSNAYFAETGHNVGGAFLAFFQRAGGLDVFGYPRTEELLEDGRTVQFFQRARLEFHVDKAGTLYEVQAALLGDTVTTSRRPFPTTTPFDPSADHHYFPETAHGLHHGFLSFWRNRGGLDAFGYPISEELVEGGYTVQYFQRARFEYHPEHAGTPYEVQLGLLGDQLLQQRSWLR</sequence>
<dbReference type="InterPro" id="IPR051922">
    <property type="entry name" value="Bact_Sporulation_Assoc"/>
</dbReference>
<dbReference type="PANTHER" id="PTHR30032">
    <property type="entry name" value="N-ACETYLMURAMOYL-L-ALANINE AMIDASE-RELATED"/>
    <property type="match status" value="1"/>
</dbReference>
<feature type="domain" description="Sporulation stage II protein D amidase enhancer LytB N-terminal" evidence="2">
    <location>
        <begin position="236"/>
        <end position="324"/>
    </location>
</feature>
<organism evidence="3">
    <name type="scientific">uncultured Chloroflexota bacterium</name>
    <dbReference type="NCBI Taxonomy" id="166587"/>
    <lineage>
        <taxon>Bacteria</taxon>
        <taxon>Bacillati</taxon>
        <taxon>Chloroflexota</taxon>
        <taxon>environmental samples</taxon>
    </lineage>
</organism>
<dbReference type="PANTHER" id="PTHR30032:SF4">
    <property type="entry name" value="AMIDASE ENHANCER"/>
    <property type="match status" value="1"/>
</dbReference>
<dbReference type="InterPro" id="IPR013693">
    <property type="entry name" value="SpoIID/LytB_N"/>
</dbReference>
<name>A0A6J4J6W3_9CHLR</name>
<accession>A0A6J4J6W3</accession>
<feature type="compositionally biased region" description="Low complexity" evidence="1">
    <location>
        <begin position="488"/>
        <end position="511"/>
    </location>
</feature>
<reference evidence="3" key="1">
    <citation type="submission" date="2020-02" db="EMBL/GenBank/DDBJ databases">
        <authorList>
            <person name="Meier V. D."/>
        </authorList>
    </citation>
    <scope>NUCLEOTIDE SEQUENCE</scope>
    <source>
        <strain evidence="3">AVDCRST_MAG77</strain>
    </source>
</reference>
<evidence type="ECO:0000259" key="2">
    <source>
        <dbReference type="Pfam" id="PF08486"/>
    </source>
</evidence>
<gene>
    <name evidence="3" type="ORF">AVDCRST_MAG77-3182</name>
</gene>
<dbReference type="AlphaFoldDB" id="A0A6J4J6W3"/>
<evidence type="ECO:0000256" key="1">
    <source>
        <dbReference type="SAM" id="MobiDB-lite"/>
    </source>
</evidence>
<protein>
    <recommendedName>
        <fullName evidence="2">Sporulation stage II protein D amidase enhancer LytB N-terminal domain-containing protein</fullName>
    </recommendedName>
</protein>
<dbReference type="Pfam" id="PF08486">
    <property type="entry name" value="SpoIID"/>
    <property type="match status" value="1"/>
</dbReference>
<proteinExistence type="predicted"/>
<dbReference type="GO" id="GO:0030288">
    <property type="term" value="C:outer membrane-bounded periplasmic space"/>
    <property type="evidence" value="ECO:0007669"/>
    <property type="project" value="TreeGrafter"/>
</dbReference>